<accession>A0AAN7K6X2</accession>
<evidence type="ECO:0000313" key="2">
    <source>
        <dbReference type="EMBL" id="KAK4761034.1"/>
    </source>
</evidence>
<dbReference type="Proteomes" id="UP001345219">
    <property type="component" value="Chromosome 5"/>
</dbReference>
<name>A0AAN7K6X2_9MYRT</name>
<keyword evidence="3" id="KW-1185">Reference proteome</keyword>
<proteinExistence type="predicted"/>
<dbReference type="AlphaFoldDB" id="A0AAN7K6X2"/>
<evidence type="ECO:0000256" key="1">
    <source>
        <dbReference type="SAM" id="MobiDB-lite"/>
    </source>
</evidence>
<gene>
    <name evidence="2" type="ORF">SAY87_005927</name>
</gene>
<sequence length="105" mass="12183">MFSFSARLWAASKAWPWPLLSSSPPRPSFFLIREETGEPPRLDVYAVSAAKRARRENGKKRVRFADDVIDQWRMNEDGEDINGISIKRSGRRKRMKRLDYSSPSP</sequence>
<evidence type="ECO:0000313" key="3">
    <source>
        <dbReference type="Proteomes" id="UP001345219"/>
    </source>
</evidence>
<organism evidence="2 3">
    <name type="scientific">Trapa incisa</name>
    <dbReference type="NCBI Taxonomy" id="236973"/>
    <lineage>
        <taxon>Eukaryota</taxon>
        <taxon>Viridiplantae</taxon>
        <taxon>Streptophyta</taxon>
        <taxon>Embryophyta</taxon>
        <taxon>Tracheophyta</taxon>
        <taxon>Spermatophyta</taxon>
        <taxon>Magnoliopsida</taxon>
        <taxon>eudicotyledons</taxon>
        <taxon>Gunneridae</taxon>
        <taxon>Pentapetalae</taxon>
        <taxon>rosids</taxon>
        <taxon>malvids</taxon>
        <taxon>Myrtales</taxon>
        <taxon>Lythraceae</taxon>
        <taxon>Trapa</taxon>
    </lineage>
</organism>
<dbReference type="EMBL" id="JAXIOK010000010">
    <property type="protein sequence ID" value="KAK4761034.1"/>
    <property type="molecule type" value="Genomic_DNA"/>
</dbReference>
<feature type="region of interest" description="Disordered" evidence="1">
    <location>
        <begin position="80"/>
        <end position="105"/>
    </location>
</feature>
<comment type="caution">
    <text evidence="2">The sequence shown here is derived from an EMBL/GenBank/DDBJ whole genome shotgun (WGS) entry which is preliminary data.</text>
</comment>
<reference evidence="2 3" key="1">
    <citation type="journal article" date="2023" name="Hortic Res">
        <title>Pangenome of water caltrop reveals structural variations and asymmetric subgenome divergence after allopolyploidization.</title>
        <authorList>
            <person name="Zhang X."/>
            <person name="Chen Y."/>
            <person name="Wang L."/>
            <person name="Yuan Y."/>
            <person name="Fang M."/>
            <person name="Shi L."/>
            <person name="Lu R."/>
            <person name="Comes H.P."/>
            <person name="Ma Y."/>
            <person name="Chen Y."/>
            <person name="Huang G."/>
            <person name="Zhou Y."/>
            <person name="Zheng Z."/>
            <person name="Qiu Y."/>
        </authorList>
    </citation>
    <scope>NUCLEOTIDE SEQUENCE [LARGE SCALE GENOMIC DNA]</scope>
    <source>
        <tissue evidence="2">Roots</tissue>
    </source>
</reference>
<protein>
    <submittedName>
        <fullName evidence="2">Uncharacterized protein</fullName>
    </submittedName>
</protein>